<evidence type="ECO:0000256" key="2">
    <source>
        <dbReference type="ARBA" id="ARBA00004922"/>
    </source>
</evidence>
<evidence type="ECO:0000256" key="3">
    <source>
        <dbReference type="ARBA" id="ARBA00006739"/>
    </source>
</evidence>
<evidence type="ECO:0000256" key="8">
    <source>
        <dbReference type="ARBA" id="ARBA00022824"/>
    </source>
</evidence>
<dbReference type="InterPro" id="IPR029044">
    <property type="entry name" value="Nucleotide-diphossugar_trans"/>
</dbReference>
<sequence length="270" mass="29418">MSASPPPGTAPSLGEGVEPYLSVVLPVYDEGQVLERNLGRLVAFLDEQGFGGAGPKERSGGGTGFEIVAVDDGSRDDSRAILDAFAAADPRLVVLGFEQNRGKGAAVREGMLATRGHLAVFMDADLSTPLEEFGPLVAALESGHDAVLGNRRSPGSRIERHQPWLRETLGKGFTLLTQLLLVPGVHDFTCGFKGFRRDAARAVFSRSTLDRWAFDAELVVIISEQGLRLAQVPVRWKHEDDTKVRVVSAATRALFDLLRVRVRRMRGLYR</sequence>
<evidence type="ECO:0000313" key="15">
    <source>
        <dbReference type="Proteomes" id="UP000319342"/>
    </source>
</evidence>
<gene>
    <name evidence="14" type="primary">arnC_2</name>
    <name evidence="14" type="ORF">Pla163_09050</name>
</gene>
<name>A0A518CX60_9BACT</name>
<organism evidence="14 15">
    <name type="scientific">Rohdeia mirabilis</name>
    <dbReference type="NCBI Taxonomy" id="2528008"/>
    <lineage>
        <taxon>Bacteria</taxon>
        <taxon>Pseudomonadati</taxon>
        <taxon>Planctomycetota</taxon>
        <taxon>Planctomycetia</taxon>
        <taxon>Planctomycetia incertae sedis</taxon>
        <taxon>Rohdeia</taxon>
    </lineage>
</organism>
<dbReference type="PANTHER" id="PTHR10859:SF91">
    <property type="entry name" value="DOLICHYL-PHOSPHATE BETA-GLUCOSYLTRANSFERASE"/>
    <property type="match status" value="1"/>
</dbReference>
<keyword evidence="5 14" id="KW-0328">Glycosyltransferase</keyword>
<dbReference type="EMBL" id="CP036290">
    <property type="protein sequence ID" value="QDU83804.1"/>
    <property type="molecule type" value="Genomic_DNA"/>
</dbReference>
<protein>
    <recommendedName>
        <fullName evidence="4">dolichyl-phosphate beta-glucosyltransferase</fullName>
        <ecNumber evidence="4">2.4.1.117</ecNumber>
    </recommendedName>
</protein>
<dbReference type="GO" id="GO:0004581">
    <property type="term" value="F:dolichyl-phosphate beta-glucosyltransferase activity"/>
    <property type="evidence" value="ECO:0007669"/>
    <property type="project" value="UniProtKB-EC"/>
</dbReference>
<evidence type="ECO:0000256" key="4">
    <source>
        <dbReference type="ARBA" id="ARBA00012583"/>
    </source>
</evidence>
<dbReference type="Proteomes" id="UP000319342">
    <property type="component" value="Chromosome"/>
</dbReference>
<dbReference type="GO" id="GO:0006487">
    <property type="term" value="P:protein N-linked glycosylation"/>
    <property type="evidence" value="ECO:0007669"/>
    <property type="project" value="TreeGrafter"/>
</dbReference>
<evidence type="ECO:0000313" key="14">
    <source>
        <dbReference type="EMBL" id="QDU83804.1"/>
    </source>
</evidence>
<evidence type="ECO:0000256" key="11">
    <source>
        <dbReference type="ARBA" id="ARBA00023136"/>
    </source>
</evidence>
<evidence type="ECO:0000256" key="10">
    <source>
        <dbReference type="ARBA" id="ARBA00022989"/>
    </source>
</evidence>
<dbReference type="InterPro" id="IPR035518">
    <property type="entry name" value="DPG_synthase"/>
</dbReference>
<evidence type="ECO:0000256" key="6">
    <source>
        <dbReference type="ARBA" id="ARBA00022679"/>
    </source>
</evidence>
<dbReference type="Gene3D" id="3.90.550.10">
    <property type="entry name" value="Spore Coat Polysaccharide Biosynthesis Protein SpsA, Chain A"/>
    <property type="match status" value="1"/>
</dbReference>
<evidence type="ECO:0000259" key="13">
    <source>
        <dbReference type="Pfam" id="PF00535"/>
    </source>
</evidence>
<reference evidence="14 15" key="1">
    <citation type="submission" date="2019-02" db="EMBL/GenBank/DDBJ databases">
        <title>Deep-cultivation of Planctomycetes and their phenomic and genomic characterization uncovers novel biology.</title>
        <authorList>
            <person name="Wiegand S."/>
            <person name="Jogler M."/>
            <person name="Boedeker C."/>
            <person name="Pinto D."/>
            <person name="Vollmers J."/>
            <person name="Rivas-Marin E."/>
            <person name="Kohn T."/>
            <person name="Peeters S.H."/>
            <person name="Heuer A."/>
            <person name="Rast P."/>
            <person name="Oberbeckmann S."/>
            <person name="Bunk B."/>
            <person name="Jeske O."/>
            <person name="Meyerdierks A."/>
            <person name="Storesund J.E."/>
            <person name="Kallscheuer N."/>
            <person name="Luecker S."/>
            <person name="Lage O.M."/>
            <person name="Pohl T."/>
            <person name="Merkel B.J."/>
            <person name="Hornburger P."/>
            <person name="Mueller R.-W."/>
            <person name="Bruemmer F."/>
            <person name="Labrenz M."/>
            <person name="Spormann A.M."/>
            <person name="Op den Camp H."/>
            <person name="Overmann J."/>
            <person name="Amann R."/>
            <person name="Jetten M.S.M."/>
            <person name="Mascher T."/>
            <person name="Medema M.H."/>
            <person name="Devos D.P."/>
            <person name="Kaster A.-K."/>
            <person name="Ovreas L."/>
            <person name="Rohde M."/>
            <person name="Galperin M.Y."/>
            <person name="Jogler C."/>
        </authorList>
    </citation>
    <scope>NUCLEOTIDE SEQUENCE [LARGE SCALE GENOMIC DNA]</scope>
    <source>
        <strain evidence="14 15">Pla163</strain>
    </source>
</reference>
<dbReference type="CDD" id="cd04188">
    <property type="entry name" value="DPG_synthase"/>
    <property type="match status" value="1"/>
</dbReference>
<comment type="catalytic activity">
    <reaction evidence="12">
        <text>a di-trans,poly-cis-dolichyl phosphate + UDP-alpha-D-glucose = a di-trans,poly-cis-dolichyl beta-D-glucosyl phosphate + UDP</text>
        <dbReference type="Rhea" id="RHEA:15401"/>
        <dbReference type="Rhea" id="RHEA-COMP:19498"/>
        <dbReference type="Rhea" id="RHEA-COMP:19502"/>
        <dbReference type="ChEBI" id="CHEBI:57525"/>
        <dbReference type="ChEBI" id="CHEBI:57683"/>
        <dbReference type="ChEBI" id="CHEBI:58223"/>
        <dbReference type="ChEBI" id="CHEBI:58885"/>
        <dbReference type="EC" id="2.4.1.117"/>
    </reaction>
    <physiologicalReaction direction="left-to-right" evidence="12">
        <dbReference type="Rhea" id="RHEA:15402"/>
    </physiologicalReaction>
</comment>
<keyword evidence="7" id="KW-0812">Transmembrane</keyword>
<dbReference type="InterPro" id="IPR001173">
    <property type="entry name" value="Glyco_trans_2-like"/>
</dbReference>
<evidence type="ECO:0000256" key="7">
    <source>
        <dbReference type="ARBA" id="ARBA00022692"/>
    </source>
</evidence>
<dbReference type="Pfam" id="PF00535">
    <property type="entry name" value="Glycos_transf_2"/>
    <property type="match status" value="1"/>
</dbReference>
<keyword evidence="8" id="KW-0256">Endoplasmic reticulum</keyword>
<keyword evidence="6 14" id="KW-0808">Transferase</keyword>
<dbReference type="AlphaFoldDB" id="A0A518CX60"/>
<evidence type="ECO:0000256" key="1">
    <source>
        <dbReference type="ARBA" id="ARBA00004389"/>
    </source>
</evidence>
<keyword evidence="10" id="KW-1133">Transmembrane helix</keyword>
<dbReference type="PANTHER" id="PTHR10859">
    <property type="entry name" value="GLYCOSYL TRANSFERASE"/>
    <property type="match status" value="1"/>
</dbReference>
<comment type="pathway">
    <text evidence="2">Protein modification; protein glycosylation.</text>
</comment>
<comment type="subcellular location">
    <subcellularLocation>
        <location evidence="1">Endoplasmic reticulum membrane</location>
        <topology evidence="1">Single-pass membrane protein</topology>
    </subcellularLocation>
</comment>
<evidence type="ECO:0000256" key="5">
    <source>
        <dbReference type="ARBA" id="ARBA00022676"/>
    </source>
</evidence>
<keyword evidence="9" id="KW-0735">Signal-anchor</keyword>
<evidence type="ECO:0000256" key="9">
    <source>
        <dbReference type="ARBA" id="ARBA00022968"/>
    </source>
</evidence>
<feature type="domain" description="Glycosyltransferase 2-like" evidence="13">
    <location>
        <begin position="22"/>
        <end position="204"/>
    </location>
</feature>
<dbReference type="SUPFAM" id="SSF53448">
    <property type="entry name" value="Nucleotide-diphospho-sugar transferases"/>
    <property type="match status" value="1"/>
</dbReference>
<dbReference type="EC" id="2.4.1.117" evidence="4"/>
<keyword evidence="15" id="KW-1185">Reference proteome</keyword>
<comment type="similarity">
    <text evidence="3">Belongs to the glycosyltransferase 2 family.</text>
</comment>
<accession>A0A518CX60</accession>
<evidence type="ECO:0000256" key="12">
    <source>
        <dbReference type="ARBA" id="ARBA00045097"/>
    </source>
</evidence>
<keyword evidence="11" id="KW-0472">Membrane</keyword>
<proteinExistence type="inferred from homology"/>
<dbReference type="RefSeq" id="WP_145184159.1">
    <property type="nucleotide sequence ID" value="NZ_CP036290.1"/>
</dbReference>
<dbReference type="OrthoDB" id="9772170at2"/>